<proteinExistence type="predicted"/>
<dbReference type="PROSITE" id="PS51318">
    <property type="entry name" value="TAT"/>
    <property type="match status" value="1"/>
</dbReference>
<sequence length="110" mass="11119">MQHQPSPSLHHPPVVDAPAPAAPGSSRRFFLAGTSALALAATAGGTTAWAHGDPAASAGTDAVDVDLQAGTVVAYIRPGESEVTVMSGDREVVVEDPALVRAIVRTLGAR</sequence>
<comment type="caution">
    <text evidence="2">The sequence shown here is derived from an EMBL/GenBank/DDBJ whole genome shotgun (WGS) entry which is preliminary data.</text>
</comment>
<dbReference type="Proteomes" id="UP001595685">
    <property type="component" value="Unassembled WGS sequence"/>
</dbReference>
<organism evidence="2 3">
    <name type="scientific">Aquipuribacter hungaricus</name>
    <dbReference type="NCBI Taxonomy" id="545624"/>
    <lineage>
        <taxon>Bacteria</taxon>
        <taxon>Bacillati</taxon>
        <taxon>Actinomycetota</taxon>
        <taxon>Actinomycetes</taxon>
        <taxon>Micrococcales</taxon>
        <taxon>Intrasporangiaceae</taxon>
        <taxon>Aquipuribacter</taxon>
    </lineage>
</organism>
<dbReference type="InterPro" id="IPR006311">
    <property type="entry name" value="TAT_signal"/>
</dbReference>
<dbReference type="EMBL" id="JBHRWW010000006">
    <property type="protein sequence ID" value="MFC3688939.1"/>
    <property type="molecule type" value="Genomic_DNA"/>
</dbReference>
<keyword evidence="3" id="KW-1185">Reference proteome</keyword>
<feature type="region of interest" description="Disordered" evidence="1">
    <location>
        <begin position="1"/>
        <end position="22"/>
    </location>
</feature>
<accession>A0ABV7WHT6</accession>
<evidence type="ECO:0000313" key="3">
    <source>
        <dbReference type="Proteomes" id="UP001595685"/>
    </source>
</evidence>
<evidence type="ECO:0000256" key="1">
    <source>
        <dbReference type="SAM" id="MobiDB-lite"/>
    </source>
</evidence>
<protein>
    <submittedName>
        <fullName evidence="2">Uncharacterized protein</fullName>
    </submittedName>
</protein>
<reference evidence="3" key="1">
    <citation type="journal article" date="2019" name="Int. J. Syst. Evol. Microbiol.">
        <title>The Global Catalogue of Microorganisms (GCM) 10K type strain sequencing project: providing services to taxonomists for standard genome sequencing and annotation.</title>
        <authorList>
            <consortium name="The Broad Institute Genomics Platform"/>
            <consortium name="The Broad Institute Genome Sequencing Center for Infectious Disease"/>
            <person name="Wu L."/>
            <person name="Ma J."/>
        </authorList>
    </citation>
    <scope>NUCLEOTIDE SEQUENCE [LARGE SCALE GENOMIC DNA]</scope>
    <source>
        <strain evidence="3">NCAIM B.02333</strain>
    </source>
</reference>
<name>A0ABV7WHT6_9MICO</name>
<dbReference type="RefSeq" id="WP_340288270.1">
    <property type="nucleotide sequence ID" value="NZ_JBBEOI010000001.1"/>
</dbReference>
<gene>
    <name evidence="2" type="ORF">ACFOLH_11360</name>
</gene>
<evidence type="ECO:0000313" key="2">
    <source>
        <dbReference type="EMBL" id="MFC3688939.1"/>
    </source>
</evidence>